<feature type="compositionally biased region" description="Pro residues" evidence="1">
    <location>
        <begin position="132"/>
        <end position="145"/>
    </location>
</feature>
<protein>
    <submittedName>
        <fullName evidence="2">Uncharacterized protein</fullName>
    </submittedName>
</protein>
<dbReference type="Proteomes" id="UP001564626">
    <property type="component" value="Unassembled WGS sequence"/>
</dbReference>
<evidence type="ECO:0000256" key="1">
    <source>
        <dbReference type="SAM" id="MobiDB-lite"/>
    </source>
</evidence>
<comment type="caution">
    <text evidence="2">The sequence shown here is derived from an EMBL/GenBank/DDBJ whole genome shotgun (WGS) entry which is preliminary data.</text>
</comment>
<reference evidence="2 3" key="1">
    <citation type="submission" date="2024-08" db="EMBL/GenBank/DDBJ databases">
        <title>Genome mining of Saccharopolyspora cebuensis PGLac3 from Nigerian medicinal plant.</title>
        <authorList>
            <person name="Ezeobiora C.E."/>
            <person name="Igbokwe N.H."/>
            <person name="Amin D.H."/>
            <person name="Mendie U.E."/>
        </authorList>
    </citation>
    <scope>NUCLEOTIDE SEQUENCE [LARGE SCALE GENOMIC DNA]</scope>
    <source>
        <strain evidence="2 3">PGLac3</strain>
    </source>
</reference>
<organism evidence="2 3">
    <name type="scientific">Saccharopolyspora cebuensis</name>
    <dbReference type="NCBI Taxonomy" id="418759"/>
    <lineage>
        <taxon>Bacteria</taxon>
        <taxon>Bacillati</taxon>
        <taxon>Actinomycetota</taxon>
        <taxon>Actinomycetes</taxon>
        <taxon>Pseudonocardiales</taxon>
        <taxon>Pseudonocardiaceae</taxon>
        <taxon>Saccharopolyspora</taxon>
    </lineage>
</organism>
<sequence length="170" mass="19863">MRGLRRPRRGIAADDEDPTLRFPQPCDCLWTPEDELVEAPHEHDPREAEVDRQRRRVELAWDRIAAEIGPRQVGGRYWNGYWRRGYLVESIAITFTDGDLACPRWSITVLWDSGDRTTHCTRWNPDLGDSTSPPPRRPGPAPQPPELRTRVPRRTSRSVFTRLTRRFLLR</sequence>
<proteinExistence type="predicted"/>
<feature type="region of interest" description="Disordered" evidence="1">
    <location>
        <begin position="122"/>
        <end position="150"/>
    </location>
</feature>
<evidence type="ECO:0000313" key="2">
    <source>
        <dbReference type="EMBL" id="MEY8042615.1"/>
    </source>
</evidence>
<dbReference type="RefSeq" id="WP_369775467.1">
    <property type="nucleotide sequence ID" value="NZ_JBGEHV010000061.1"/>
</dbReference>
<dbReference type="EMBL" id="JBGEHV010000061">
    <property type="protein sequence ID" value="MEY8042615.1"/>
    <property type="molecule type" value="Genomic_DNA"/>
</dbReference>
<accession>A0ABV4CND8</accession>
<gene>
    <name evidence="2" type="ORF">AB8O55_24685</name>
</gene>
<evidence type="ECO:0000313" key="3">
    <source>
        <dbReference type="Proteomes" id="UP001564626"/>
    </source>
</evidence>
<keyword evidence="3" id="KW-1185">Reference proteome</keyword>
<name>A0ABV4CND8_9PSEU</name>